<keyword evidence="4 7" id="KW-0808">Transferase</keyword>
<dbReference type="InterPro" id="IPR002178">
    <property type="entry name" value="PTS_EIIA_type-2_dom"/>
</dbReference>
<reference evidence="7" key="1">
    <citation type="submission" date="2023-12" db="EMBL/GenBank/DDBJ databases">
        <title>Fervidustalea candida gen. nov., sp. nov., a novel member of the family Paenibacillaceae isolated from a geothermal area.</title>
        <authorList>
            <person name="Li W.-J."/>
            <person name="Jiao J.-Y."/>
            <person name="Chen Y."/>
        </authorList>
    </citation>
    <scope>NUCLEOTIDE SEQUENCE</scope>
    <source>
        <strain evidence="7">SYSU GA230002</strain>
    </source>
</reference>
<dbReference type="EC" id="2.7.1.202" evidence="7"/>
<dbReference type="PANTHER" id="PTHR47738:SF2">
    <property type="entry name" value="PTS SYSTEM FRUCTOSE-LIKE EIIA COMPONENT"/>
    <property type="match status" value="1"/>
</dbReference>
<dbReference type="InterPro" id="IPR004715">
    <property type="entry name" value="PTS_IIA_fruc"/>
</dbReference>
<dbReference type="SUPFAM" id="SSF55804">
    <property type="entry name" value="Phoshotransferase/anion transport protein"/>
    <property type="match status" value="1"/>
</dbReference>
<dbReference type="InterPro" id="IPR016152">
    <property type="entry name" value="PTrfase/Anion_transptr"/>
</dbReference>
<protein>
    <submittedName>
        <fullName evidence="7">Fructose PTS transporter subunit IIA</fullName>
        <ecNumber evidence="7">2.7.1.202</ecNumber>
    </submittedName>
</protein>
<dbReference type="PROSITE" id="PS51094">
    <property type="entry name" value="PTS_EIIA_TYPE_2"/>
    <property type="match status" value="1"/>
</dbReference>
<accession>A0ABU5ZGV1</accession>
<dbReference type="PANTHER" id="PTHR47738">
    <property type="entry name" value="PTS SYSTEM FRUCTOSE-LIKE EIIA COMPONENT-RELATED"/>
    <property type="match status" value="1"/>
</dbReference>
<dbReference type="GO" id="GO:0016740">
    <property type="term" value="F:transferase activity"/>
    <property type="evidence" value="ECO:0007669"/>
    <property type="project" value="UniProtKB-KW"/>
</dbReference>
<organism evidence="7 8">
    <name type="scientific">Ferviditalea candida</name>
    <dbReference type="NCBI Taxonomy" id="3108399"/>
    <lineage>
        <taxon>Bacteria</taxon>
        <taxon>Bacillati</taxon>
        <taxon>Bacillota</taxon>
        <taxon>Bacilli</taxon>
        <taxon>Bacillales</taxon>
        <taxon>Paenibacillaceae</taxon>
        <taxon>Ferviditalea</taxon>
    </lineage>
</organism>
<name>A0ABU5ZGV1_9BACL</name>
<evidence type="ECO:0000256" key="3">
    <source>
        <dbReference type="ARBA" id="ARBA00022597"/>
    </source>
</evidence>
<keyword evidence="8" id="KW-1185">Reference proteome</keyword>
<dbReference type="EMBL" id="JAYJLD010000010">
    <property type="protein sequence ID" value="MEB3101738.1"/>
    <property type="molecule type" value="Genomic_DNA"/>
</dbReference>
<gene>
    <name evidence="7" type="ORF">VF724_08690</name>
</gene>
<comment type="caution">
    <text evidence="7">The sequence shown here is derived from an EMBL/GenBank/DDBJ whole genome shotgun (WGS) entry which is preliminary data.</text>
</comment>
<proteinExistence type="predicted"/>
<evidence type="ECO:0000256" key="2">
    <source>
        <dbReference type="ARBA" id="ARBA00022553"/>
    </source>
</evidence>
<evidence type="ECO:0000259" key="6">
    <source>
        <dbReference type="PROSITE" id="PS51094"/>
    </source>
</evidence>
<dbReference type="NCBIfam" id="TIGR00848">
    <property type="entry name" value="fruA"/>
    <property type="match status" value="1"/>
</dbReference>
<evidence type="ECO:0000256" key="5">
    <source>
        <dbReference type="ARBA" id="ARBA00022683"/>
    </source>
</evidence>
<dbReference type="Gene3D" id="3.40.930.10">
    <property type="entry name" value="Mannitol-specific EII, Chain A"/>
    <property type="match status" value="1"/>
</dbReference>
<feature type="domain" description="PTS EIIA type-2" evidence="6">
    <location>
        <begin position="5"/>
        <end position="149"/>
    </location>
</feature>
<dbReference type="CDD" id="cd00211">
    <property type="entry name" value="PTS_IIA_fru"/>
    <property type="match status" value="1"/>
</dbReference>
<dbReference type="Pfam" id="PF00359">
    <property type="entry name" value="PTS_EIIA_2"/>
    <property type="match status" value="1"/>
</dbReference>
<dbReference type="RefSeq" id="WP_371753859.1">
    <property type="nucleotide sequence ID" value="NZ_JAYJLD010000010.1"/>
</dbReference>
<keyword evidence="5" id="KW-0598">Phosphotransferase system</keyword>
<dbReference type="Proteomes" id="UP001310386">
    <property type="component" value="Unassembled WGS sequence"/>
</dbReference>
<evidence type="ECO:0000313" key="7">
    <source>
        <dbReference type="EMBL" id="MEB3101738.1"/>
    </source>
</evidence>
<keyword evidence="3" id="KW-0762">Sugar transport</keyword>
<keyword evidence="1" id="KW-0813">Transport</keyword>
<evidence type="ECO:0000313" key="8">
    <source>
        <dbReference type="Proteomes" id="UP001310386"/>
    </source>
</evidence>
<keyword evidence="2" id="KW-0597">Phosphoprotein</keyword>
<sequence length="149" mass="16175">MNISDIISKETICLHLQAGSKREAIEQMSAMFTQSGHVTEPALFVSDVFVREATGSTGIGFGVAIPHGKSAAVSKPGLAFAKFAQPVEWNSLDNKPVTMAFLIGVPQQQAGQEHLKILTLISRKLVHESFREQLQNAGSAEDILQLLQF</sequence>
<dbReference type="InterPro" id="IPR051541">
    <property type="entry name" value="PTS_SugarTrans_NitroReg"/>
</dbReference>
<evidence type="ECO:0000256" key="1">
    <source>
        <dbReference type="ARBA" id="ARBA00022448"/>
    </source>
</evidence>
<dbReference type="PROSITE" id="PS00372">
    <property type="entry name" value="PTS_EIIA_TYPE_2_HIS"/>
    <property type="match status" value="1"/>
</dbReference>
<evidence type="ECO:0000256" key="4">
    <source>
        <dbReference type="ARBA" id="ARBA00022679"/>
    </source>
</evidence>